<keyword evidence="1" id="KW-0812">Transmembrane</keyword>
<dbReference type="RefSeq" id="WP_005368766.1">
    <property type="nucleotide sequence ID" value="NZ_CM001475.1"/>
</dbReference>
<dbReference type="Pfam" id="PF14269">
    <property type="entry name" value="Arylsulfotran_2"/>
    <property type="match status" value="1"/>
</dbReference>
<protein>
    <recommendedName>
        <fullName evidence="4">Arylsulfotransferase (ASST)</fullName>
    </recommendedName>
</protein>
<dbReference type="InterPro" id="IPR039535">
    <property type="entry name" value="ASST-like"/>
</dbReference>
<keyword evidence="1" id="KW-0472">Membrane</keyword>
<accession>H8GL80</accession>
<dbReference type="STRING" id="686340.Metal_0213"/>
<dbReference type="AlphaFoldDB" id="H8GL80"/>
<evidence type="ECO:0000313" key="2">
    <source>
        <dbReference type="EMBL" id="EIC28079.1"/>
    </source>
</evidence>
<keyword evidence="1" id="KW-1133">Transmembrane helix</keyword>
<dbReference type="Proteomes" id="UP000005090">
    <property type="component" value="Chromosome"/>
</dbReference>
<evidence type="ECO:0008006" key="4">
    <source>
        <dbReference type="Google" id="ProtNLM"/>
    </source>
</evidence>
<reference evidence="2 3" key="1">
    <citation type="journal article" date="2013" name="Genome Announc.">
        <title>Genome Sequence of the Obligate Gammaproteobacterial Methanotroph Methylomicrobium album Strain BG8.</title>
        <authorList>
            <person name="Kits K.D."/>
            <person name="Kalyuzhnaya M.G."/>
            <person name="Klotz M.G."/>
            <person name="Jetten M.S."/>
            <person name="Op den Camp H.J."/>
            <person name="Vuilleumier S."/>
            <person name="Bringel F."/>
            <person name="Dispirito A.A."/>
            <person name="Murrell J.C."/>
            <person name="Bruce D."/>
            <person name="Cheng J.F."/>
            <person name="Copeland A."/>
            <person name="Goodwin L."/>
            <person name="Hauser L."/>
            <person name="Lajus A."/>
            <person name="Land M.L."/>
            <person name="Lapidus A."/>
            <person name="Lucas S."/>
            <person name="Medigue C."/>
            <person name="Pitluck S."/>
            <person name="Woyke T."/>
            <person name="Zeytun A."/>
            <person name="Stein L.Y."/>
        </authorList>
    </citation>
    <scope>NUCLEOTIDE SEQUENCE [LARGE SCALE GENOMIC DNA]</scope>
    <source>
        <strain evidence="2 3">BG8</strain>
    </source>
</reference>
<organism evidence="2 3">
    <name type="scientific">Methylomicrobium album BG8</name>
    <dbReference type="NCBI Taxonomy" id="686340"/>
    <lineage>
        <taxon>Bacteria</taxon>
        <taxon>Pseudomonadati</taxon>
        <taxon>Pseudomonadota</taxon>
        <taxon>Gammaproteobacteria</taxon>
        <taxon>Methylococcales</taxon>
        <taxon>Methylococcaceae</taxon>
        <taxon>Methylomicrobium</taxon>
    </lineage>
</organism>
<sequence>MEEFLFKKIEVWIVVLLGIFGVAGTVFFGAAVRYHEGGNSGQFGAWADTIAAIPSTAKTIIKGKHGKAAMEAHEQRFDGHSGFVFNYQAGERPDLGYLLLNRYDFDLGMSVSELVDLNTQETLHRWHFDVDPLWKQSKRVNHLEVDHATKRFRNQHAYLLNNGSILTGVQGPLLSADLCSNLSLINDQASYHHSIERDDKGNFWIPKHFVPKTVKIGSKQFSDDGIALLTPDGKVLSEKSIISILDQNGLGYLIYGMGRYNDDPIHLNDIQPVRKDGLYWKTGDIFLSIRNLSMILLYRPSANQVLWYKQGPWIHQHDVNILDDHRISVFDNHARFEFDKSTENLVVDSSNNVYIFDFQSDSVTSPFQNAFTSLDIRTPTEGRGKIISSDEIFVEETNYGRLLQFNNRGEIIWQYINRASNGKVYYVSWSRLISRARGDRIRNAIKESQCYEN</sequence>
<proteinExistence type="predicted"/>
<evidence type="ECO:0000313" key="3">
    <source>
        <dbReference type="Proteomes" id="UP000005090"/>
    </source>
</evidence>
<evidence type="ECO:0000256" key="1">
    <source>
        <dbReference type="SAM" id="Phobius"/>
    </source>
</evidence>
<keyword evidence="3" id="KW-1185">Reference proteome</keyword>
<dbReference type="EMBL" id="CM001475">
    <property type="protein sequence ID" value="EIC28079.1"/>
    <property type="molecule type" value="Genomic_DNA"/>
</dbReference>
<name>H8GL80_METAL</name>
<dbReference type="eggNOG" id="ENOG502ZBGE">
    <property type="taxonomic scope" value="Bacteria"/>
</dbReference>
<feature type="transmembrane region" description="Helical" evidence="1">
    <location>
        <begin position="12"/>
        <end position="32"/>
    </location>
</feature>
<dbReference type="HOGENOM" id="CLU_049148_0_0_6"/>
<gene>
    <name evidence="2" type="ORF">Metal_0213</name>
</gene>